<dbReference type="Pfam" id="PF20150">
    <property type="entry name" value="2EXR"/>
    <property type="match status" value="1"/>
</dbReference>
<organism evidence="2 3">
    <name type="scientific">Monilinia fructicola</name>
    <name type="common">Brown rot fungus</name>
    <name type="synonym">Ciboria fructicola</name>
    <dbReference type="NCBI Taxonomy" id="38448"/>
    <lineage>
        <taxon>Eukaryota</taxon>
        <taxon>Fungi</taxon>
        <taxon>Dikarya</taxon>
        <taxon>Ascomycota</taxon>
        <taxon>Pezizomycotina</taxon>
        <taxon>Leotiomycetes</taxon>
        <taxon>Helotiales</taxon>
        <taxon>Sclerotiniaceae</taxon>
        <taxon>Monilinia</taxon>
    </lineage>
</organism>
<dbReference type="VEuPathDB" id="FungiDB:MFRU_036g00040"/>
<sequence length="305" mass="35445">MHILLPRLISNSNIYHGEPPSPSSSTLTHFHLFPNLPTELRYRIWRLAIQPRVLEPSLDFPNGEQTPEFSRRRPPPALFSTTHESRLICLDEYLVHEFREKPFYIHPDLDTLFLALNNRIAESLSYTEPFYSWLISHISTLALEIAFDQASDSISSSIFYTPVPLNLDDPLLPFTPTRTQNMWIYSLAAPSATIYLTFHLAPARPKHRPTPPHSPSYPIHSYCPPSNCPNPFANKYADRTRIMEHEDEIRTNVPWSKLLPKPKSLPDPMAIKRRLLMERRLKIEKRVVNNYASKVNYESVYYLLI</sequence>
<evidence type="ECO:0000313" key="2">
    <source>
        <dbReference type="EMBL" id="KAA8563914.1"/>
    </source>
</evidence>
<protein>
    <recommendedName>
        <fullName evidence="1">2EXR domain-containing protein</fullName>
    </recommendedName>
</protein>
<evidence type="ECO:0000313" key="3">
    <source>
        <dbReference type="Proteomes" id="UP000322873"/>
    </source>
</evidence>
<keyword evidence="3" id="KW-1185">Reference proteome</keyword>
<dbReference type="EMBL" id="VICG01000016">
    <property type="protein sequence ID" value="KAA8563914.1"/>
    <property type="molecule type" value="Genomic_DNA"/>
</dbReference>
<name>A0A5M9J428_MONFR</name>
<accession>A0A5M9J428</accession>
<reference evidence="2 3" key="1">
    <citation type="submission" date="2019-06" db="EMBL/GenBank/DDBJ databases">
        <title>Genome Sequence of the Brown Rot Fungal Pathogen Monilinia fructicola.</title>
        <authorList>
            <person name="De Miccolis Angelini R.M."/>
            <person name="Landi L."/>
            <person name="Abate D."/>
            <person name="Pollastro S."/>
            <person name="Romanazzi G."/>
            <person name="Faretra F."/>
        </authorList>
    </citation>
    <scope>NUCLEOTIDE SEQUENCE [LARGE SCALE GENOMIC DNA]</scope>
    <source>
        <strain evidence="2 3">Mfrc123</strain>
    </source>
</reference>
<dbReference type="AlphaFoldDB" id="A0A5M9J428"/>
<proteinExistence type="predicted"/>
<dbReference type="PANTHER" id="PTHR35910">
    <property type="entry name" value="2EXR DOMAIN-CONTAINING PROTEIN"/>
    <property type="match status" value="1"/>
</dbReference>
<evidence type="ECO:0000259" key="1">
    <source>
        <dbReference type="Pfam" id="PF20150"/>
    </source>
</evidence>
<dbReference type="Proteomes" id="UP000322873">
    <property type="component" value="Unassembled WGS sequence"/>
</dbReference>
<feature type="domain" description="2EXR" evidence="1">
    <location>
        <begin position="30"/>
        <end position="112"/>
    </location>
</feature>
<dbReference type="InterPro" id="IPR045518">
    <property type="entry name" value="2EXR"/>
</dbReference>
<dbReference type="PANTHER" id="PTHR35910:SF6">
    <property type="entry name" value="2EXR DOMAIN-CONTAINING PROTEIN"/>
    <property type="match status" value="1"/>
</dbReference>
<gene>
    <name evidence="2" type="ORF">EYC84_011922</name>
</gene>
<comment type="caution">
    <text evidence="2">The sequence shown here is derived from an EMBL/GenBank/DDBJ whole genome shotgun (WGS) entry which is preliminary data.</text>
</comment>